<proteinExistence type="predicted"/>
<gene>
    <name evidence="2" type="ORF">METZ01_LOCUS144603</name>
</gene>
<dbReference type="PANTHER" id="PTHR42966">
    <property type="entry name" value="N-ACETYLNEURAMINATE SYNTHASE"/>
    <property type="match status" value="1"/>
</dbReference>
<dbReference type="InterPro" id="IPR013785">
    <property type="entry name" value="Aldolase_TIM"/>
</dbReference>
<dbReference type="AlphaFoldDB" id="A0A381ZRB7"/>
<organism evidence="2">
    <name type="scientific">marine metagenome</name>
    <dbReference type="NCBI Taxonomy" id="408172"/>
    <lineage>
        <taxon>unclassified sequences</taxon>
        <taxon>metagenomes</taxon>
        <taxon>ecological metagenomes</taxon>
    </lineage>
</organism>
<evidence type="ECO:0000313" key="2">
    <source>
        <dbReference type="EMBL" id="SVA91749.1"/>
    </source>
</evidence>
<accession>A0A381ZRB7</accession>
<reference evidence="2" key="1">
    <citation type="submission" date="2018-05" db="EMBL/GenBank/DDBJ databases">
        <authorList>
            <person name="Lanie J.A."/>
            <person name="Ng W.-L."/>
            <person name="Kazmierczak K.M."/>
            <person name="Andrzejewski T.M."/>
            <person name="Davidsen T.M."/>
            <person name="Wayne K.J."/>
            <person name="Tettelin H."/>
            <person name="Glass J.I."/>
            <person name="Rusch D."/>
            <person name="Podicherti R."/>
            <person name="Tsui H.-C.T."/>
            <person name="Winkler M.E."/>
        </authorList>
    </citation>
    <scope>NUCLEOTIDE SEQUENCE</scope>
</reference>
<dbReference type="EMBL" id="UINC01022342">
    <property type="protein sequence ID" value="SVA91749.1"/>
    <property type="molecule type" value="Genomic_DNA"/>
</dbReference>
<dbReference type="InterPro" id="IPR013132">
    <property type="entry name" value="PseI/NeuA/B-like_N"/>
</dbReference>
<dbReference type="SUPFAM" id="SSF51569">
    <property type="entry name" value="Aldolase"/>
    <property type="match status" value="1"/>
</dbReference>
<dbReference type="Pfam" id="PF03102">
    <property type="entry name" value="NeuB"/>
    <property type="match status" value="1"/>
</dbReference>
<name>A0A381ZRB7_9ZZZZ</name>
<protein>
    <recommendedName>
        <fullName evidence="1">PseI/NeuA/B-like domain-containing protein</fullName>
    </recommendedName>
</protein>
<dbReference type="InterPro" id="IPR051690">
    <property type="entry name" value="PseI-like"/>
</dbReference>
<dbReference type="GO" id="GO:0016051">
    <property type="term" value="P:carbohydrate biosynthetic process"/>
    <property type="evidence" value="ECO:0007669"/>
    <property type="project" value="InterPro"/>
</dbReference>
<sequence>MVFITAEIGTNHVGSIDIAKKIIDVAVETGCDAVKFQKKDVENIYSKEFLDAYLESPWGTTQRSMRLNREFSLEQFKEIDDYCRTKKIEWYVSCWDTKSQIEMRQFNTKYNKVASAMLTHEKLLHLIAEERKHTFISTGMSTIDDVEKAVNIFKKHDCPFELMHTNSSYPSTLDEANLYVIPELQKKFKCEVGYSGHEKSAYLVCVCAVMLGATSIERHVTIDRTLYGHDQAASLEPLGLRRLVRDIRTVDKILGDGKKRIWDSELETVKKLRQKFV</sequence>
<feature type="domain" description="PseI/NeuA/B-like" evidence="1">
    <location>
        <begin position="22"/>
        <end position="259"/>
    </location>
</feature>
<dbReference type="PANTHER" id="PTHR42966:SF3">
    <property type="entry name" value="BLR5971 PROTEIN"/>
    <property type="match status" value="1"/>
</dbReference>
<dbReference type="Gene3D" id="3.20.20.70">
    <property type="entry name" value="Aldolase class I"/>
    <property type="match status" value="1"/>
</dbReference>
<dbReference type="GO" id="GO:0047444">
    <property type="term" value="F:N-acylneuraminate-9-phosphate synthase activity"/>
    <property type="evidence" value="ECO:0007669"/>
    <property type="project" value="TreeGrafter"/>
</dbReference>
<evidence type="ECO:0000259" key="1">
    <source>
        <dbReference type="Pfam" id="PF03102"/>
    </source>
</evidence>